<gene>
    <name evidence="8" type="ORF">C1I89_14560</name>
</gene>
<dbReference type="InterPro" id="IPR013762">
    <property type="entry name" value="Integrase-like_cat_sf"/>
</dbReference>
<accession>A0A2N8KK34</accession>
<evidence type="ECO:0000256" key="1">
    <source>
        <dbReference type="ARBA" id="ARBA00008857"/>
    </source>
</evidence>
<dbReference type="InterPro" id="IPR038488">
    <property type="entry name" value="Integrase_DNA-bd_sf"/>
</dbReference>
<feature type="domain" description="Core-binding (CB)" evidence="7">
    <location>
        <begin position="93"/>
        <end position="177"/>
    </location>
</feature>
<dbReference type="Pfam" id="PF13356">
    <property type="entry name" value="Arm-DNA-bind_3"/>
    <property type="match status" value="1"/>
</dbReference>
<dbReference type="InterPro" id="IPR053876">
    <property type="entry name" value="Phage_int_M"/>
</dbReference>
<dbReference type="GO" id="GO:0015074">
    <property type="term" value="P:DNA integration"/>
    <property type="evidence" value="ECO:0007669"/>
    <property type="project" value="UniProtKB-KW"/>
</dbReference>
<dbReference type="Pfam" id="PF22022">
    <property type="entry name" value="Phage_int_M"/>
    <property type="match status" value="1"/>
</dbReference>
<name>A0A2N8KK34_9BURK</name>
<dbReference type="GO" id="GO:0003677">
    <property type="term" value="F:DNA binding"/>
    <property type="evidence" value="ECO:0007669"/>
    <property type="project" value="UniProtKB-UniRule"/>
</dbReference>
<dbReference type="Gene3D" id="1.10.150.130">
    <property type="match status" value="1"/>
</dbReference>
<evidence type="ECO:0000256" key="5">
    <source>
        <dbReference type="PROSITE-ProRule" id="PRU01248"/>
    </source>
</evidence>
<dbReference type="PROSITE" id="PS51900">
    <property type="entry name" value="CB"/>
    <property type="match status" value="1"/>
</dbReference>
<dbReference type="InterPro" id="IPR025166">
    <property type="entry name" value="Integrase_DNA_bind_dom"/>
</dbReference>
<dbReference type="InterPro" id="IPR050808">
    <property type="entry name" value="Phage_Integrase"/>
</dbReference>
<keyword evidence="4" id="KW-0233">DNA recombination</keyword>
<reference evidence="8 9" key="1">
    <citation type="submission" date="2018-01" db="EMBL/GenBank/DDBJ databases">
        <title>The draft genome of an aniline degradation strain ANB-1.</title>
        <authorList>
            <person name="Zhang L."/>
            <person name="Jiang J."/>
        </authorList>
    </citation>
    <scope>NUCLEOTIDE SEQUENCE [LARGE SCALE GENOMIC DNA]</scope>
    <source>
        <strain evidence="8 9">ANB-1</strain>
    </source>
</reference>
<dbReference type="InterPro" id="IPR011010">
    <property type="entry name" value="DNA_brk_join_enz"/>
</dbReference>
<evidence type="ECO:0000259" key="7">
    <source>
        <dbReference type="PROSITE" id="PS51900"/>
    </source>
</evidence>
<evidence type="ECO:0000259" key="6">
    <source>
        <dbReference type="PROSITE" id="PS51898"/>
    </source>
</evidence>
<dbReference type="AlphaFoldDB" id="A0A2N8KK34"/>
<dbReference type="EMBL" id="POQS01000003">
    <property type="protein sequence ID" value="PND33795.1"/>
    <property type="molecule type" value="Genomic_DNA"/>
</dbReference>
<keyword evidence="9" id="KW-1185">Reference proteome</keyword>
<proteinExistence type="inferred from homology"/>
<dbReference type="Gene3D" id="3.30.160.390">
    <property type="entry name" value="Integrase, DNA-binding domain"/>
    <property type="match status" value="1"/>
</dbReference>
<dbReference type="SUPFAM" id="SSF56349">
    <property type="entry name" value="DNA breaking-rejoining enzymes"/>
    <property type="match status" value="1"/>
</dbReference>
<dbReference type="Proteomes" id="UP000235994">
    <property type="component" value="Unassembled WGS sequence"/>
</dbReference>
<feature type="domain" description="Tyr recombinase" evidence="6">
    <location>
        <begin position="202"/>
        <end position="394"/>
    </location>
</feature>
<comment type="caution">
    <text evidence="8">The sequence shown here is derived from an EMBL/GenBank/DDBJ whole genome shotgun (WGS) entry which is preliminary data.</text>
</comment>
<evidence type="ECO:0000313" key="9">
    <source>
        <dbReference type="Proteomes" id="UP000235994"/>
    </source>
</evidence>
<evidence type="ECO:0000256" key="2">
    <source>
        <dbReference type="ARBA" id="ARBA00022908"/>
    </source>
</evidence>
<evidence type="ECO:0000256" key="3">
    <source>
        <dbReference type="ARBA" id="ARBA00023125"/>
    </source>
</evidence>
<dbReference type="PANTHER" id="PTHR30629">
    <property type="entry name" value="PROPHAGE INTEGRASE"/>
    <property type="match status" value="1"/>
</dbReference>
<sequence length="651" mass="73679">MTVRQARATDKARAILDGEGLSLFIPPKGRKAWHFRFTFAGREKRISLGTYPEVSLREARVLRDQARAQLAKGLNPKVERKRQHHAMVVASEHTFMAVYERWRDHRKLALEEGRQTSLDQIRRVFKKDVFPVLRHMHIHDITRAHLLDILGRIEKRGSLSVAEKVRTWFTQLFRYAKVVVPGMGENPATDLDAVAIPLPPADHNPFLRMIELPPMLQTLRKYRGRQQTQLAIRLLLLTGVRTGELRHATPEQFDLDQGLWRIPIFRLKQRRQLKRNKRQRLTEIPPYIVPLSVQAQEVVRHLLENVKPAQIYLIPGLQSLKRPISENTVNHALKRMGYEGLLTGHGLRATMSTALNELGYPKVWVDAQLSHADPNRISATYNHAEYVEQRRVMMQDWADRLDLFERGHVQAASVHLTVTLHGLPTIPGQAAANPPPVNIAPPVLVVAPTSPDAPAVAPQAMRLPAVDTPDYAKPKLSDLQRERNELLDMFEAPHNLRVVEYAQLAGKSRRWISYEIQARNVLALSLGHRGQRVPDWQLDPLKGRLVRAVLGRISPCIDSWQVYHALRRPHEQLGGAAPIEALTVANFERTAALVCEAIEASLWSAPAARPITDRDEDAKDLVPVMREEHWPAGQGAQPVVGNDVGGLCYPT</sequence>
<dbReference type="PANTHER" id="PTHR30629:SF2">
    <property type="entry name" value="PROPHAGE INTEGRASE INTS-RELATED"/>
    <property type="match status" value="1"/>
</dbReference>
<evidence type="ECO:0000256" key="4">
    <source>
        <dbReference type="ARBA" id="ARBA00023172"/>
    </source>
</evidence>
<protein>
    <submittedName>
        <fullName evidence="8">Integrase</fullName>
    </submittedName>
</protein>
<organism evidence="8 9">
    <name type="scientific">Achromobacter pulmonis</name>
    <dbReference type="NCBI Taxonomy" id="1389932"/>
    <lineage>
        <taxon>Bacteria</taxon>
        <taxon>Pseudomonadati</taxon>
        <taxon>Pseudomonadota</taxon>
        <taxon>Betaproteobacteria</taxon>
        <taxon>Burkholderiales</taxon>
        <taxon>Alcaligenaceae</taxon>
        <taxon>Achromobacter</taxon>
    </lineage>
</organism>
<dbReference type="PROSITE" id="PS51898">
    <property type="entry name" value="TYR_RECOMBINASE"/>
    <property type="match status" value="1"/>
</dbReference>
<dbReference type="InterPro" id="IPR002104">
    <property type="entry name" value="Integrase_catalytic"/>
</dbReference>
<dbReference type="InterPro" id="IPR010998">
    <property type="entry name" value="Integrase_recombinase_N"/>
</dbReference>
<comment type="similarity">
    <text evidence="1">Belongs to the 'phage' integrase family.</text>
</comment>
<keyword evidence="3 5" id="KW-0238">DNA-binding</keyword>
<dbReference type="Pfam" id="PF00589">
    <property type="entry name" value="Phage_integrase"/>
    <property type="match status" value="1"/>
</dbReference>
<dbReference type="CDD" id="cd00801">
    <property type="entry name" value="INT_P4_C"/>
    <property type="match status" value="1"/>
</dbReference>
<dbReference type="GO" id="GO:0006310">
    <property type="term" value="P:DNA recombination"/>
    <property type="evidence" value="ECO:0007669"/>
    <property type="project" value="UniProtKB-KW"/>
</dbReference>
<dbReference type="Gene3D" id="1.10.443.10">
    <property type="entry name" value="Intergrase catalytic core"/>
    <property type="match status" value="1"/>
</dbReference>
<dbReference type="InterPro" id="IPR044068">
    <property type="entry name" value="CB"/>
</dbReference>
<evidence type="ECO:0000313" key="8">
    <source>
        <dbReference type="EMBL" id="PND33795.1"/>
    </source>
</evidence>
<keyword evidence="2" id="KW-0229">DNA integration</keyword>